<accession>A0ABN2R1U0</accession>
<comment type="caution">
    <text evidence="1">The sequence shown here is derived from an EMBL/GenBank/DDBJ whole genome shotgun (WGS) entry which is preliminary data.</text>
</comment>
<dbReference type="EMBL" id="BAAAPB010000002">
    <property type="protein sequence ID" value="GAA1962150.1"/>
    <property type="molecule type" value="Genomic_DNA"/>
</dbReference>
<dbReference type="RefSeq" id="WP_344044916.1">
    <property type="nucleotide sequence ID" value="NZ_BAAAPB010000002.1"/>
</dbReference>
<organism evidence="1 2">
    <name type="scientific">Nocardioides panacihumi</name>
    <dbReference type="NCBI Taxonomy" id="400774"/>
    <lineage>
        <taxon>Bacteria</taxon>
        <taxon>Bacillati</taxon>
        <taxon>Actinomycetota</taxon>
        <taxon>Actinomycetes</taxon>
        <taxon>Propionibacteriales</taxon>
        <taxon>Nocardioidaceae</taxon>
        <taxon>Nocardioides</taxon>
    </lineage>
</organism>
<evidence type="ECO:0000313" key="1">
    <source>
        <dbReference type="EMBL" id="GAA1962150.1"/>
    </source>
</evidence>
<gene>
    <name evidence="1" type="ORF">GCM10009798_22390</name>
</gene>
<proteinExistence type="predicted"/>
<evidence type="ECO:0000313" key="2">
    <source>
        <dbReference type="Proteomes" id="UP001500571"/>
    </source>
</evidence>
<keyword evidence="2" id="KW-1185">Reference proteome</keyword>
<protein>
    <submittedName>
        <fullName evidence="1">Uncharacterized protein</fullName>
    </submittedName>
</protein>
<sequence>MGLWDTITGRSKPKQANLDALFHVPSAAITLQTALGLTPTGDGSVCYRGAAGAGFATTQADLVALVSEGPDAPRVTTTTDEFGFTWLELDHDPLDPANPELTSLVTGLHAVNTTLEEQGFGPGLLCSLVPFVGADGRHVGLVYLYKQGTFYPFAPAGPQKRDNLLEMQVRDTLARELPMEQDLGRWFAIWGAPGL</sequence>
<reference evidence="1 2" key="1">
    <citation type="journal article" date="2019" name="Int. J. Syst. Evol. Microbiol.">
        <title>The Global Catalogue of Microorganisms (GCM) 10K type strain sequencing project: providing services to taxonomists for standard genome sequencing and annotation.</title>
        <authorList>
            <consortium name="The Broad Institute Genomics Platform"/>
            <consortium name="The Broad Institute Genome Sequencing Center for Infectious Disease"/>
            <person name="Wu L."/>
            <person name="Ma J."/>
        </authorList>
    </citation>
    <scope>NUCLEOTIDE SEQUENCE [LARGE SCALE GENOMIC DNA]</scope>
    <source>
        <strain evidence="1 2">JCM 15309</strain>
    </source>
</reference>
<dbReference type="Proteomes" id="UP001500571">
    <property type="component" value="Unassembled WGS sequence"/>
</dbReference>
<name>A0ABN2R1U0_9ACTN</name>
<dbReference type="InterPro" id="IPR054383">
    <property type="entry name" value="PspAB-like"/>
</dbReference>
<dbReference type="Pfam" id="PF22742">
    <property type="entry name" value="PspAB"/>
    <property type="match status" value="1"/>
</dbReference>